<protein>
    <recommendedName>
        <fullName evidence="3">DUF5666 domain-containing protein</fullName>
    </recommendedName>
</protein>
<keyword evidence="2" id="KW-1185">Reference proteome</keyword>
<accession>A0A919MFZ8</accession>
<evidence type="ECO:0000313" key="2">
    <source>
        <dbReference type="Proteomes" id="UP000647172"/>
    </source>
</evidence>
<proteinExistence type="predicted"/>
<organism evidence="1 2">
    <name type="scientific">Actinoplanes nipponensis</name>
    <dbReference type="NCBI Taxonomy" id="135950"/>
    <lineage>
        <taxon>Bacteria</taxon>
        <taxon>Bacillati</taxon>
        <taxon>Actinomycetota</taxon>
        <taxon>Actinomycetes</taxon>
        <taxon>Micromonosporales</taxon>
        <taxon>Micromonosporaceae</taxon>
        <taxon>Actinoplanes</taxon>
    </lineage>
</organism>
<sequence>MTLIRFEHGAGRLDAMTRTRIALTLTTVSLAGLLALSGCGGGAAPVDLAGEASALTAVGLTTGLEADPAPSASAEPGAKGRKHPGVRRYLRKNTLHGEMTVQGKDGVRTVAVQRGTVTAVDATTVSVKSADGFAQTWTFGDKLRVVQDKKTVATTAIRTGAEVGVAGAKDGDKSVARLVVLP</sequence>
<name>A0A919MFZ8_9ACTN</name>
<reference evidence="1" key="1">
    <citation type="submission" date="2021-01" db="EMBL/GenBank/DDBJ databases">
        <title>Whole genome shotgun sequence of Actinoplanes nipponensis NBRC 14063.</title>
        <authorList>
            <person name="Komaki H."/>
            <person name="Tamura T."/>
        </authorList>
    </citation>
    <scope>NUCLEOTIDE SEQUENCE</scope>
    <source>
        <strain evidence="1">NBRC 14063</strain>
    </source>
</reference>
<comment type="caution">
    <text evidence="1">The sequence shown here is derived from an EMBL/GenBank/DDBJ whole genome shotgun (WGS) entry which is preliminary data.</text>
</comment>
<evidence type="ECO:0000313" key="1">
    <source>
        <dbReference type="EMBL" id="GIE48064.1"/>
    </source>
</evidence>
<evidence type="ECO:0008006" key="3">
    <source>
        <dbReference type="Google" id="ProtNLM"/>
    </source>
</evidence>
<dbReference type="Proteomes" id="UP000647172">
    <property type="component" value="Unassembled WGS sequence"/>
</dbReference>
<gene>
    <name evidence="1" type="ORF">Ani05nite_15980</name>
</gene>
<dbReference type="EMBL" id="BOMQ01000019">
    <property type="protein sequence ID" value="GIE48064.1"/>
    <property type="molecule type" value="Genomic_DNA"/>
</dbReference>
<dbReference type="AlphaFoldDB" id="A0A919MFZ8"/>